<comment type="caution">
    <text evidence="4">The sequence shown here is derived from an EMBL/GenBank/DDBJ whole genome shotgun (WGS) entry which is preliminary data.</text>
</comment>
<protein>
    <submittedName>
        <fullName evidence="4">GerMN domain-containing protein</fullName>
    </submittedName>
</protein>
<feature type="domain" description="GerMN" evidence="3">
    <location>
        <begin position="87"/>
        <end position="177"/>
    </location>
</feature>
<dbReference type="PROSITE" id="PS51257">
    <property type="entry name" value="PROKAR_LIPOPROTEIN"/>
    <property type="match status" value="1"/>
</dbReference>
<dbReference type="Proteomes" id="UP000663791">
    <property type="component" value="Unassembled WGS sequence"/>
</dbReference>
<name>A0A938Y6W7_9ACTN</name>
<keyword evidence="2" id="KW-0732">Signal</keyword>
<sequence length="295" mass="30192">MPRLAVCRRLTAGLSVTALALALAGCGDDGPEAPRSPATADSSGVAQPSGSASAPAGPPVSVFYVGDTPQGPRLFRDSVAASDTDELRAAADAVTDGTPSDPDYRTLWPGGTFAAVAADDRAITVELPDDSWLEPGALNPKQAALAVQQLVHTLHGVVGKALPVQVELGGNPATRLLGVDIAAGLEAAPELDVLGLVNVTAPVEGGGVSKTFTATGWASSFEGTVPWAIEDEAGTEVLQGFSTTEGWMDRLYPWRAEVDVSSLTPGTYTFVARTDDPSGGEGGGPTEDTKRITIE</sequence>
<feature type="region of interest" description="Disordered" evidence="1">
    <location>
        <begin position="272"/>
        <end position="295"/>
    </location>
</feature>
<feature type="region of interest" description="Disordered" evidence="1">
    <location>
        <begin position="28"/>
        <end position="60"/>
    </location>
</feature>
<organism evidence="4 5">
    <name type="scientific">Nocardioides faecalis</name>
    <dbReference type="NCBI Taxonomy" id="2803858"/>
    <lineage>
        <taxon>Bacteria</taxon>
        <taxon>Bacillati</taxon>
        <taxon>Actinomycetota</taxon>
        <taxon>Actinomycetes</taxon>
        <taxon>Propionibacteriales</taxon>
        <taxon>Nocardioidaceae</taxon>
        <taxon>Nocardioides</taxon>
    </lineage>
</organism>
<proteinExistence type="predicted"/>
<evidence type="ECO:0000313" key="5">
    <source>
        <dbReference type="Proteomes" id="UP000663791"/>
    </source>
</evidence>
<reference evidence="4" key="1">
    <citation type="submission" date="2021-01" db="EMBL/GenBank/DDBJ databases">
        <title>Novel species in genus Nocardioides.</title>
        <authorList>
            <person name="Zhang G."/>
        </authorList>
    </citation>
    <scope>NUCLEOTIDE SEQUENCE</scope>
    <source>
        <strain evidence="4">Zg-536</strain>
    </source>
</reference>
<evidence type="ECO:0000313" key="4">
    <source>
        <dbReference type="EMBL" id="MBM9460304.1"/>
    </source>
</evidence>
<dbReference type="InterPro" id="IPR018911">
    <property type="entry name" value="Gmad2_Ig-like_dom"/>
</dbReference>
<evidence type="ECO:0000256" key="2">
    <source>
        <dbReference type="SAM" id="SignalP"/>
    </source>
</evidence>
<feature type="compositionally biased region" description="Low complexity" evidence="1">
    <location>
        <begin position="42"/>
        <end position="60"/>
    </location>
</feature>
<dbReference type="EMBL" id="JAERTX010000008">
    <property type="protein sequence ID" value="MBM9460304.1"/>
    <property type="molecule type" value="Genomic_DNA"/>
</dbReference>
<accession>A0A938Y6W7</accession>
<dbReference type="RefSeq" id="WP_205291619.1">
    <property type="nucleotide sequence ID" value="NZ_CP074406.1"/>
</dbReference>
<feature type="signal peptide" evidence="2">
    <location>
        <begin position="1"/>
        <end position="20"/>
    </location>
</feature>
<dbReference type="AlphaFoldDB" id="A0A938Y6W7"/>
<evidence type="ECO:0000256" key="1">
    <source>
        <dbReference type="SAM" id="MobiDB-lite"/>
    </source>
</evidence>
<dbReference type="Pfam" id="PF10646">
    <property type="entry name" value="Germane"/>
    <property type="match status" value="1"/>
</dbReference>
<gene>
    <name evidence="4" type="ORF">JK386_10355</name>
</gene>
<dbReference type="SMART" id="SM00909">
    <property type="entry name" value="Germane"/>
    <property type="match status" value="1"/>
</dbReference>
<evidence type="ECO:0000259" key="3">
    <source>
        <dbReference type="SMART" id="SM00909"/>
    </source>
</evidence>
<keyword evidence="5" id="KW-1185">Reference proteome</keyword>
<dbReference type="Pfam" id="PF10648">
    <property type="entry name" value="Gmad2"/>
    <property type="match status" value="1"/>
</dbReference>
<dbReference type="InterPro" id="IPR019606">
    <property type="entry name" value="GerMN"/>
</dbReference>
<feature type="chain" id="PRO_5038985798" evidence="2">
    <location>
        <begin position="21"/>
        <end position="295"/>
    </location>
</feature>